<dbReference type="AlphaFoldDB" id="A0A1X7DEH1"/>
<keyword evidence="4" id="KW-1185">Reference proteome</keyword>
<proteinExistence type="predicted"/>
<feature type="transmembrane region" description="Helical" evidence="2">
    <location>
        <begin position="46"/>
        <end position="67"/>
    </location>
</feature>
<name>A0A1X7DEH1_9MICC</name>
<keyword evidence="2" id="KW-0812">Transmembrane</keyword>
<evidence type="ECO:0000256" key="1">
    <source>
        <dbReference type="SAM" id="MobiDB-lite"/>
    </source>
</evidence>
<organism evidence="3 4">
    <name type="scientific">Kocuria marina subsp. indica</name>
    <dbReference type="NCBI Taxonomy" id="1049583"/>
    <lineage>
        <taxon>Bacteria</taxon>
        <taxon>Bacillati</taxon>
        <taxon>Actinomycetota</taxon>
        <taxon>Actinomycetes</taxon>
        <taxon>Micrococcales</taxon>
        <taxon>Micrococcaceae</taxon>
        <taxon>Kocuria</taxon>
    </lineage>
</organism>
<reference evidence="4" key="1">
    <citation type="submission" date="2017-04" db="EMBL/GenBank/DDBJ databases">
        <authorList>
            <person name="Varghese N."/>
            <person name="Submissions S."/>
        </authorList>
    </citation>
    <scope>NUCLEOTIDE SEQUENCE [LARGE SCALE GENOMIC DNA]</scope>
    <source>
        <strain evidence="4">NIO-1021</strain>
    </source>
</reference>
<dbReference type="EMBL" id="FXAC01000011">
    <property type="protein sequence ID" value="SMF14115.1"/>
    <property type="molecule type" value="Genomic_DNA"/>
</dbReference>
<evidence type="ECO:0000256" key="2">
    <source>
        <dbReference type="SAM" id="Phobius"/>
    </source>
</evidence>
<dbReference type="Proteomes" id="UP000192929">
    <property type="component" value="Unassembled WGS sequence"/>
</dbReference>
<evidence type="ECO:0000313" key="3">
    <source>
        <dbReference type="EMBL" id="SMF14115.1"/>
    </source>
</evidence>
<sequence length="154" mass="17536">MIERRSVQYVGVLHWHARWGRLVFIAVTLVGFGLSFLPFTELVTKVFLVIGWLGVLFVAVLPVTWLVSARTHIAEEGLRGDLIRTLLLYRLDPNRRWTPRHANALVQAVDEFNLRAMQLGDVMSGDLYQEAERTSGISVPPEEQEQLGEKLSRL</sequence>
<gene>
    <name evidence="3" type="ORF">SAMN06296028_11128</name>
</gene>
<accession>A0A1X7DEH1</accession>
<keyword evidence="2" id="KW-1133">Transmembrane helix</keyword>
<evidence type="ECO:0000313" key="4">
    <source>
        <dbReference type="Proteomes" id="UP000192929"/>
    </source>
</evidence>
<feature type="region of interest" description="Disordered" evidence="1">
    <location>
        <begin position="132"/>
        <end position="154"/>
    </location>
</feature>
<feature type="transmembrane region" description="Helical" evidence="2">
    <location>
        <begin position="21"/>
        <end position="40"/>
    </location>
</feature>
<dbReference type="RefSeq" id="WP_085107097.1">
    <property type="nucleotide sequence ID" value="NZ_FXAC01000011.1"/>
</dbReference>
<protein>
    <submittedName>
        <fullName evidence="3">Uncharacterized protein</fullName>
    </submittedName>
</protein>
<keyword evidence="2" id="KW-0472">Membrane</keyword>